<evidence type="ECO:0000313" key="2">
    <source>
        <dbReference type="Proteomes" id="UP001054945"/>
    </source>
</evidence>
<protein>
    <submittedName>
        <fullName evidence="1">Uncharacterized protein</fullName>
    </submittedName>
</protein>
<dbReference type="AlphaFoldDB" id="A0AAV4XFI1"/>
<keyword evidence="2" id="KW-1185">Reference proteome</keyword>
<dbReference type="Proteomes" id="UP001054945">
    <property type="component" value="Unassembled WGS sequence"/>
</dbReference>
<dbReference type="EMBL" id="BPLR01000332">
    <property type="protein sequence ID" value="GIY93967.1"/>
    <property type="molecule type" value="Genomic_DNA"/>
</dbReference>
<evidence type="ECO:0000313" key="1">
    <source>
        <dbReference type="EMBL" id="GIY93967.1"/>
    </source>
</evidence>
<accession>A0AAV4XFI1</accession>
<organism evidence="1 2">
    <name type="scientific">Caerostris extrusa</name>
    <name type="common">Bark spider</name>
    <name type="synonym">Caerostris bankana</name>
    <dbReference type="NCBI Taxonomy" id="172846"/>
    <lineage>
        <taxon>Eukaryota</taxon>
        <taxon>Metazoa</taxon>
        <taxon>Ecdysozoa</taxon>
        <taxon>Arthropoda</taxon>
        <taxon>Chelicerata</taxon>
        <taxon>Arachnida</taxon>
        <taxon>Araneae</taxon>
        <taxon>Araneomorphae</taxon>
        <taxon>Entelegynae</taxon>
        <taxon>Araneoidea</taxon>
        <taxon>Araneidae</taxon>
        <taxon>Caerostris</taxon>
    </lineage>
</organism>
<sequence length="88" mass="10155">MSIIDCIRAEIARIPSRSVLSHTRQEVCVIREADISSTSCQKVGLTKVKLHREFICARLSPQAVRFWGNPWHEVMSSTYSDRQMVIFF</sequence>
<comment type="caution">
    <text evidence="1">The sequence shown here is derived from an EMBL/GenBank/DDBJ whole genome shotgun (WGS) entry which is preliminary data.</text>
</comment>
<name>A0AAV4XFI1_CAEEX</name>
<gene>
    <name evidence="1" type="ORF">CEXT_684691</name>
</gene>
<reference evidence="1 2" key="1">
    <citation type="submission" date="2021-06" db="EMBL/GenBank/DDBJ databases">
        <title>Caerostris extrusa draft genome.</title>
        <authorList>
            <person name="Kono N."/>
            <person name="Arakawa K."/>
        </authorList>
    </citation>
    <scope>NUCLEOTIDE SEQUENCE [LARGE SCALE GENOMIC DNA]</scope>
</reference>
<proteinExistence type="predicted"/>